<dbReference type="CDD" id="cd08509">
    <property type="entry name" value="PBP2_TmCBP_oligosaccharides_like"/>
    <property type="match status" value="1"/>
</dbReference>
<dbReference type="eggNOG" id="COG0747">
    <property type="taxonomic scope" value="Bacteria"/>
</dbReference>
<dbReference type="Proteomes" id="UP000000517">
    <property type="component" value="Chromosome"/>
</dbReference>
<evidence type="ECO:0000313" key="5">
    <source>
        <dbReference type="Proteomes" id="UP000001497"/>
    </source>
</evidence>
<accession>C9RLA2</accession>
<dbReference type="GO" id="GO:1904680">
    <property type="term" value="F:peptide transmembrane transporter activity"/>
    <property type="evidence" value="ECO:0007669"/>
    <property type="project" value="TreeGrafter"/>
</dbReference>
<gene>
    <name evidence="2" type="ordered locus">Fisuc_0437</name>
    <name evidence="3" type="ordered locus">FSU_0851</name>
</gene>
<dbReference type="PANTHER" id="PTHR30290">
    <property type="entry name" value="PERIPLASMIC BINDING COMPONENT OF ABC TRANSPORTER"/>
    <property type="match status" value="1"/>
</dbReference>
<dbReference type="AlphaFoldDB" id="C9RLA2"/>
<dbReference type="SUPFAM" id="SSF53850">
    <property type="entry name" value="Periplasmic binding protein-like II"/>
    <property type="match status" value="1"/>
</dbReference>
<dbReference type="GO" id="GO:0030288">
    <property type="term" value="C:outer membrane-bounded periplasmic space"/>
    <property type="evidence" value="ECO:0007669"/>
    <property type="project" value="UniProtKB-ARBA"/>
</dbReference>
<feature type="domain" description="Solute-binding protein family 5" evidence="1">
    <location>
        <begin position="92"/>
        <end position="462"/>
    </location>
</feature>
<dbReference type="STRING" id="59374.FSU_0851"/>
<protein>
    <submittedName>
        <fullName evidence="2">Extracellular solute-binding protein family 5</fullName>
    </submittedName>
    <submittedName>
        <fullName evidence="3">Extracellular solute-binding protein, family 5</fullName>
    </submittedName>
</protein>
<dbReference type="PIRSF" id="PIRSF002741">
    <property type="entry name" value="MppA"/>
    <property type="match status" value="1"/>
</dbReference>
<dbReference type="HOGENOM" id="CLU_017028_8_3_0"/>
<dbReference type="OrthoDB" id="9772924at2"/>
<dbReference type="EMBL" id="CP002158">
    <property type="protein sequence ID" value="ADL26944.1"/>
    <property type="molecule type" value="Genomic_DNA"/>
</dbReference>
<proteinExistence type="predicted"/>
<dbReference type="KEGG" id="fsc:FSU_0851"/>
<dbReference type="Gene3D" id="3.90.76.10">
    <property type="entry name" value="Dipeptide-binding Protein, Domain 1"/>
    <property type="match status" value="1"/>
</dbReference>
<dbReference type="InterPro" id="IPR000914">
    <property type="entry name" value="SBP_5_dom"/>
</dbReference>
<keyword evidence="5" id="KW-1185">Reference proteome</keyword>
<dbReference type="EMBL" id="CP001792">
    <property type="protein sequence ID" value="ACX74049.1"/>
    <property type="molecule type" value="Genomic_DNA"/>
</dbReference>
<dbReference type="InterPro" id="IPR039424">
    <property type="entry name" value="SBP_5"/>
</dbReference>
<dbReference type="GO" id="GO:0043190">
    <property type="term" value="C:ATP-binding cassette (ABC) transporter complex"/>
    <property type="evidence" value="ECO:0007669"/>
    <property type="project" value="InterPro"/>
</dbReference>
<name>C9RLA2_FIBSS</name>
<reference evidence="4" key="2">
    <citation type="submission" date="2010-08" db="EMBL/GenBank/DDBJ databases">
        <title>Complete sequence of Fibrobacter succinogenes subsp. succinogenes S85.</title>
        <authorList>
            <person name="Durkin A.S."/>
            <person name="Nelson K.E."/>
            <person name="Morrison M."/>
            <person name="Forsberg C.W."/>
            <person name="Wilson D.B."/>
            <person name="Russell J.B."/>
            <person name="Cann I.K.O."/>
            <person name="Mackie R.I."/>
            <person name="White B.A."/>
        </authorList>
    </citation>
    <scope>NUCLEOTIDE SEQUENCE [LARGE SCALE GENOMIC DNA]</scope>
    <source>
        <strain evidence="4">ATCC 19169 / S85</strain>
    </source>
</reference>
<sequence>MSVHIKRIVSLSYLSIAVAFMLTGCKEDVSKTPKTAVSDYPRNETLYVGGFDWSPPATFNPLDPDPNFPADGNIRLMYESLLAYNQLTGGLDPMLADSYSQTDSTITVHLNPRAKWNNGETLTTEDVLFTFKLDSILPTAHHNNWKYIKAISADSDNFISFYMAANRNPLMVLNAIAETSILPKSVFEPLLKSAKTGKSYNMEKILEFKNDAQPVASGPYTLANYSPDQIVLKRSENYWRSSNYGGRKPAPKYIIHPIYDKNDNFNNAMSRGNLDVSSIYLPRIWEKAKDSIRSWSREEPYQLPATITALVVATTKEPFNNVSFRRALAHSIDFDKIKARALSNYTPAVQPGFILPFGLEKKYFNKEDADEFGYSYNTEKAREILQEAGYSWNADGKLLDKKKKLVRSISIECPQGWNDWIEAINVVVESFAEIGITATPKIVDYAMWDSDLRRGTFDLAMKTPPTEHSVANPWNRFYQMLSTLSYKPVGEETFVNQGRFQNPEINDILANIPTIANEDSLVLAYRELNKLFMETVPVLPLMYRPSTFYQFSTKHWTNFPTAENPYAPPSNLIVAAGVSALWEIVPVDKADNQ</sequence>
<evidence type="ECO:0000313" key="2">
    <source>
        <dbReference type="EMBL" id="ACX74049.1"/>
    </source>
</evidence>
<evidence type="ECO:0000259" key="1">
    <source>
        <dbReference type="Pfam" id="PF00496"/>
    </source>
</evidence>
<dbReference type="PANTHER" id="PTHR30290:SF82">
    <property type="entry name" value="ABC-TYPE DIPEPTIDE_OLIGOPEPTIDE TRANSPORT SYSTEM, PERIPLASMIC COMPONENT"/>
    <property type="match status" value="1"/>
</dbReference>
<reference evidence="2 5" key="1">
    <citation type="submission" date="2009-10" db="EMBL/GenBank/DDBJ databases">
        <title>Complete sequence of Fibrobacter succinogenes subsp. succinogenes S85.</title>
        <authorList>
            <consortium name="US DOE Joint Genome Institute"/>
            <person name="Lucas S."/>
            <person name="Copeland A."/>
            <person name="Lapidus A."/>
            <person name="Glavina del Rio T."/>
            <person name="Tice H."/>
            <person name="Bruce D."/>
            <person name="Goodwin L."/>
            <person name="Pitluck S."/>
            <person name="Chertkov O."/>
            <person name="Detter J.C."/>
            <person name="Han C."/>
            <person name="Tapia R."/>
            <person name="Larimer F."/>
            <person name="Land M."/>
            <person name="Hauser L."/>
            <person name="Kyrpides N."/>
            <person name="Mikhailova N."/>
            <person name="Weimer P.J."/>
            <person name="Stevenson D.M."/>
            <person name="Boyum J."/>
            <person name="Brumm P.I."/>
            <person name="Mead D."/>
        </authorList>
    </citation>
    <scope>NUCLEOTIDE SEQUENCE [LARGE SCALE GENOMIC DNA]</scope>
    <source>
        <strain evidence="5">ATCC 19169 / S85</strain>
        <strain evidence="2">S85</strain>
    </source>
</reference>
<evidence type="ECO:0000313" key="3">
    <source>
        <dbReference type="EMBL" id="ADL26944.1"/>
    </source>
</evidence>
<dbReference type="Pfam" id="PF00496">
    <property type="entry name" value="SBP_bac_5"/>
    <property type="match status" value="1"/>
</dbReference>
<organism evidence="3 4">
    <name type="scientific">Fibrobacter succinogenes (strain ATCC 19169 / S85)</name>
    <dbReference type="NCBI Taxonomy" id="59374"/>
    <lineage>
        <taxon>Bacteria</taxon>
        <taxon>Pseudomonadati</taxon>
        <taxon>Fibrobacterota</taxon>
        <taxon>Fibrobacteria</taxon>
        <taxon>Fibrobacterales</taxon>
        <taxon>Fibrobacteraceae</taxon>
        <taxon>Fibrobacter</taxon>
    </lineage>
</organism>
<dbReference type="Gene3D" id="3.10.105.10">
    <property type="entry name" value="Dipeptide-binding Protein, Domain 3"/>
    <property type="match status" value="1"/>
</dbReference>
<dbReference type="PROSITE" id="PS51257">
    <property type="entry name" value="PROKAR_LIPOPROTEIN"/>
    <property type="match status" value="1"/>
</dbReference>
<reference evidence="3" key="3">
    <citation type="submission" date="2010-08" db="EMBL/GenBank/DDBJ databases">
        <authorList>
            <person name="Durkin A.S."/>
            <person name="Nelson K.E."/>
            <person name="Morrison M."/>
            <person name="Forsberg C.W."/>
            <person name="Wilson D.B."/>
            <person name="Russell J.B."/>
            <person name="Cann I.K.O."/>
            <person name="Mackie R.I."/>
            <person name="White B.A."/>
        </authorList>
    </citation>
    <scope>NUCLEOTIDE SEQUENCE</scope>
    <source>
        <strain evidence="3">S85</strain>
    </source>
</reference>
<dbReference type="Proteomes" id="UP000001497">
    <property type="component" value="Chromosome"/>
</dbReference>
<dbReference type="Gene3D" id="3.40.190.10">
    <property type="entry name" value="Periplasmic binding protein-like II"/>
    <property type="match status" value="1"/>
</dbReference>
<dbReference type="RefSeq" id="WP_012820279.1">
    <property type="nucleotide sequence ID" value="NC_013410.1"/>
</dbReference>
<evidence type="ECO:0000313" key="4">
    <source>
        <dbReference type="Proteomes" id="UP000000517"/>
    </source>
</evidence>
<dbReference type="InterPro" id="IPR030678">
    <property type="entry name" value="Peptide/Ni-bd"/>
</dbReference>
<dbReference type="KEGG" id="fsu:Fisuc_0437"/>
<dbReference type="GO" id="GO:0015833">
    <property type="term" value="P:peptide transport"/>
    <property type="evidence" value="ECO:0007669"/>
    <property type="project" value="TreeGrafter"/>
</dbReference>